<dbReference type="EMBL" id="DF143905">
    <property type="protein sequence ID" value="GAA54590.1"/>
    <property type="molecule type" value="Genomic_DNA"/>
</dbReference>
<protein>
    <submittedName>
        <fullName evidence="1">Uncharacterized protein</fullName>
    </submittedName>
</protein>
<accession>G7YNQ9</accession>
<name>G7YNQ9_CLOSI</name>
<reference evidence="1" key="1">
    <citation type="journal article" date="2011" name="Genome Biol.">
        <title>The draft genome of the carcinogenic human liver fluke Clonorchis sinensis.</title>
        <authorList>
            <person name="Wang X."/>
            <person name="Chen W."/>
            <person name="Huang Y."/>
            <person name="Sun J."/>
            <person name="Men J."/>
            <person name="Liu H."/>
            <person name="Luo F."/>
            <person name="Guo L."/>
            <person name="Lv X."/>
            <person name="Deng C."/>
            <person name="Zhou C."/>
            <person name="Fan Y."/>
            <person name="Li X."/>
            <person name="Huang L."/>
            <person name="Hu Y."/>
            <person name="Liang C."/>
            <person name="Hu X."/>
            <person name="Xu J."/>
            <person name="Yu X."/>
        </authorList>
    </citation>
    <scope>NUCLEOTIDE SEQUENCE [LARGE SCALE GENOMIC DNA]</scope>
    <source>
        <strain evidence="1">Henan</strain>
    </source>
</reference>
<dbReference type="AlphaFoldDB" id="G7YNQ9"/>
<gene>
    <name evidence="1" type="ORF">CLF_104027</name>
</gene>
<dbReference type="Proteomes" id="UP000008909">
    <property type="component" value="Unassembled WGS sequence"/>
</dbReference>
<proteinExistence type="predicted"/>
<keyword evidence="2" id="KW-1185">Reference proteome</keyword>
<feature type="non-terminal residue" evidence="1">
    <location>
        <position position="1"/>
    </location>
</feature>
<organism evidence="1 2">
    <name type="scientific">Clonorchis sinensis</name>
    <name type="common">Chinese liver fluke</name>
    <dbReference type="NCBI Taxonomy" id="79923"/>
    <lineage>
        <taxon>Eukaryota</taxon>
        <taxon>Metazoa</taxon>
        <taxon>Spiralia</taxon>
        <taxon>Lophotrochozoa</taxon>
        <taxon>Platyhelminthes</taxon>
        <taxon>Trematoda</taxon>
        <taxon>Digenea</taxon>
        <taxon>Opisthorchiida</taxon>
        <taxon>Opisthorchiata</taxon>
        <taxon>Opisthorchiidae</taxon>
        <taxon>Clonorchis</taxon>
    </lineage>
</organism>
<reference key="2">
    <citation type="submission" date="2011-10" db="EMBL/GenBank/DDBJ databases">
        <title>The genome and transcriptome sequence of Clonorchis sinensis provide insights into the carcinogenic liver fluke.</title>
        <authorList>
            <person name="Wang X."/>
            <person name="Huang Y."/>
            <person name="Chen W."/>
            <person name="Liu H."/>
            <person name="Guo L."/>
            <person name="Chen Y."/>
            <person name="Luo F."/>
            <person name="Zhou W."/>
            <person name="Sun J."/>
            <person name="Mao Q."/>
            <person name="Liang P."/>
            <person name="Zhou C."/>
            <person name="Tian Y."/>
            <person name="Men J."/>
            <person name="Lv X."/>
            <person name="Huang L."/>
            <person name="Zhou J."/>
            <person name="Hu Y."/>
            <person name="Li R."/>
            <person name="Zhang F."/>
            <person name="Lei H."/>
            <person name="Li X."/>
            <person name="Hu X."/>
            <person name="Liang C."/>
            <person name="Xu J."/>
            <person name="Wu Z."/>
            <person name="Yu X."/>
        </authorList>
    </citation>
    <scope>NUCLEOTIDE SEQUENCE</scope>
    <source>
        <strain>Henan</strain>
    </source>
</reference>
<sequence length="81" mass="8911">QIPMWSPRFFSGKLQSVLDSRGLATNYLRYLNYLPSRWISSNTKPTAAVITSHDSLPEAARKADAPKVTVKLQCGGLSECA</sequence>
<evidence type="ECO:0000313" key="2">
    <source>
        <dbReference type="Proteomes" id="UP000008909"/>
    </source>
</evidence>
<evidence type="ECO:0000313" key="1">
    <source>
        <dbReference type="EMBL" id="GAA54590.1"/>
    </source>
</evidence>